<evidence type="ECO:0000256" key="4">
    <source>
        <dbReference type="SAM" id="MobiDB-lite"/>
    </source>
</evidence>
<keyword evidence="3" id="KW-1005">Bacterial flagellum biogenesis</keyword>
<dbReference type="InterPro" id="IPR001635">
    <property type="entry name" value="Flag_hook_Flik"/>
</dbReference>
<sequence>MASISNNVTLALNIEQKQSAESNLEQSSEGGSEFSSLYSQSMTSQQADKQTAKQVSQAEDVKSGNNSPLMTADLGEEDEAASSEVDPLLLVSETGKESASDKANLKHENLTDTISQLLNQLHDSANATVSVNHFFNSAQIGDLLIDNNDNQLEIMSEHQDGLLAFSSLMTDKQALHSAGDESSEILLGQNSSLVQASDLLDGLKEKMAGLSSSQRQELSQKLDLAMDNLAQLAEEMGVDKQLLSDVLKQLQAFLSSEFISAPVDEEGFGFELPKSISTDMRSDSQQNEAQVRTSVPSVSADTLSKSEDDLTTEVITNAAQIIEQAKDASKAPNSSHANQLHSQNNQGKAEQTSSLAVNAKMMDMSDTESQHTPKLQADSSLAGVAAQSNKDAKQVEQAFNALIDKMLTDKTNSEQVRVPGLLSASSSEGVSGDTLSNLYSPASLNQLTQQRSQLMQPAPTEAQLQQPLNILRTEAAKELHDRVTFMLGLNKKEAEIRLDPPELGSMQIRVRSDAEQAQINFVVQSQQAKEALEQSLPRLREMLAEQGIQLGESSIEQQSESNDESNDGSDASHNKQHADTDEEIEQTSHISARIAGSRVGGVDFYA</sequence>
<comment type="similarity">
    <text evidence="2">Belongs to the FliK family.</text>
</comment>
<comment type="caution">
    <text evidence="6">The sequence shown here is derived from an EMBL/GenBank/DDBJ whole genome shotgun (WGS) entry which is preliminary data.</text>
</comment>
<dbReference type="CDD" id="cd17470">
    <property type="entry name" value="T3SS_Flik_C"/>
    <property type="match status" value="1"/>
</dbReference>
<feature type="region of interest" description="Disordered" evidence="4">
    <location>
        <begin position="275"/>
        <end position="309"/>
    </location>
</feature>
<feature type="compositionally biased region" description="Low complexity" evidence="4">
    <location>
        <begin position="27"/>
        <end position="36"/>
    </location>
</feature>
<gene>
    <name evidence="6" type="ORF">B1199_09575</name>
</gene>
<evidence type="ECO:0000313" key="6">
    <source>
        <dbReference type="EMBL" id="OUL58561.1"/>
    </source>
</evidence>
<evidence type="ECO:0000313" key="7">
    <source>
        <dbReference type="Proteomes" id="UP000194841"/>
    </source>
</evidence>
<dbReference type="Gene3D" id="3.30.750.140">
    <property type="match status" value="1"/>
</dbReference>
<feature type="compositionally biased region" description="Polar residues" evidence="4">
    <location>
        <begin position="275"/>
        <end position="303"/>
    </location>
</feature>
<proteinExistence type="inferred from homology"/>
<evidence type="ECO:0000256" key="1">
    <source>
        <dbReference type="ARBA" id="ARBA00003944"/>
    </source>
</evidence>
<dbReference type="InterPro" id="IPR038610">
    <property type="entry name" value="FliK-like_C_sf"/>
</dbReference>
<name>A0A244CSI7_PSEDV</name>
<accession>A0A244CSI7</accession>
<protein>
    <recommendedName>
        <fullName evidence="5">Flagellar hook-length control protein-like C-terminal domain-containing protein</fullName>
    </recommendedName>
</protein>
<dbReference type="Proteomes" id="UP000194841">
    <property type="component" value="Unassembled WGS sequence"/>
</dbReference>
<dbReference type="PANTHER" id="PTHR37533:SF2">
    <property type="entry name" value="FLAGELLAR HOOK-LENGTH CONTROL PROTEIN"/>
    <property type="match status" value="1"/>
</dbReference>
<dbReference type="GO" id="GO:0044780">
    <property type="term" value="P:bacterial-type flagellum assembly"/>
    <property type="evidence" value="ECO:0007669"/>
    <property type="project" value="InterPro"/>
</dbReference>
<feature type="region of interest" description="Disordered" evidence="4">
    <location>
        <begin position="554"/>
        <end position="593"/>
    </location>
</feature>
<evidence type="ECO:0000259" key="5">
    <source>
        <dbReference type="Pfam" id="PF02120"/>
    </source>
</evidence>
<feature type="region of interest" description="Disordered" evidence="4">
    <location>
        <begin position="364"/>
        <end position="383"/>
    </location>
</feature>
<dbReference type="RefSeq" id="WP_086743863.1">
    <property type="nucleotide sequence ID" value="NZ_MWPV01000002.1"/>
</dbReference>
<feature type="domain" description="Flagellar hook-length control protein-like C-terminal" evidence="5">
    <location>
        <begin position="482"/>
        <end position="563"/>
    </location>
</feature>
<dbReference type="EMBL" id="MWPV01000002">
    <property type="protein sequence ID" value="OUL58561.1"/>
    <property type="molecule type" value="Genomic_DNA"/>
</dbReference>
<dbReference type="InterPro" id="IPR052563">
    <property type="entry name" value="FliK"/>
</dbReference>
<feature type="compositionally biased region" description="Polar residues" evidence="4">
    <location>
        <begin position="37"/>
        <end position="69"/>
    </location>
</feature>
<dbReference type="OrthoDB" id="1792985at2"/>
<dbReference type="PANTHER" id="PTHR37533">
    <property type="entry name" value="FLAGELLAR HOOK-LENGTH CONTROL PROTEIN"/>
    <property type="match status" value="1"/>
</dbReference>
<feature type="compositionally biased region" description="Polar residues" evidence="4">
    <location>
        <begin position="370"/>
        <end position="379"/>
    </location>
</feature>
<comment type="function">
    <text evidence="1">Controls the length of the flagellar hook.</text>
</comment>
<feature type="compositionally biased region" description="Basic and acidic residues" evidence="4">
    <location>
        <begin position="570"/>
        <end position="579"/>
    </location>
</feature>
<evidence type="ECO:0000256" key="3">
    <source>
        <dbReference type="ARBA" id="ARBA00022795"/>
    </source>
</evidence>
<feature type="region of interest" description="Disordered" evidence="4">
    <location>
        <begin position="18"/>
        <end position="85"/>
    </location>
</feature>
<dbReference type="GO" id="GO:0009424">
    <property type="term" value="C:bacterial-type flagellum hook"/>
    <property type="evidence" value="ECO:0007669"/>
    <property type="project" value="InterPro"/>
</dbReference>
<dbReference type="InterPro" id="IPR021136">
    <property type="entry name" value="Flagellar_hook_control-like_C"/>
</dbReference>
<organism evidence="6 7">
    <name type="scientific">Pseudoalteromonas ulvae</name>
    <dbReference type="NCBI Taxonomy" id="107327"/>
    <lineage>
        <taxon>Bacteria</taxon>
        <taxon>Pseudomonadati</taxon>
        <taxon>Pseudomonadota</taxon>
        <taxon>Gammaproteobacteria</taxon>
        <taxon>Alteromonadales</taxon>
        <taxon>Pseudoalteromonadaceae</taxon>
        <taxon>Pseudoalteromonas</taxon>
    </lineage>
</organism>
<evidence type="ECO:0000256" key="2">
    <source>
        <dbReference type="ARBA" id="ARBA00009149"/>
    </source>
</evidence>
<feature type="compositionally biased region" description="Polar residues" evidence="4">
    <location>
        <begin position="331"/>
        <end position="352"/>
    </location>
</feature>
<reference evidence="6 7" key="1">
    <citation type="submission" date="2017-02" db="EMBL/GenBank/DDBJ databases">
        <title>Pseudoalteromonas ulvae TC14 Genome.</title>
        <authorList>
            <person name="Molmeret M."/>
        </authorList>
    </citation>
    <scope>NUCLEOTIDE SEQUENCE [LARGE SCALE GENOMIC DNA]</scope>
    <source>
        <strain evidence="6">TC14</strain>
    </source>
</reference>
<keyword evidence="7" id="KW-1185">Reference proteome</keyword>
<dbReference type="Pfam" id="PF02120">
    <property type="entry name" value="Flg_hook"/>
    <property type="match status" value="1"/>
</dbReference>
<feature type="region of interest" description="Disordered" evidence="4">
    <location>
        <begin position="325"/>
        <end position="352"/>
    </location>
</feature>
<dbReference type="PRINTS" id="PR01007">
    <property type="entry name" value="FLGHOOKFLIK"/>
</dbReference>
<dbReference type="AlphaFoldDB" id="A0A244CSI7"/>